<dbReference type="Proteomes" id="UP001321766">
    <property type="component" value="Chromosome"/>
</dbReference>
<dbReference type="InterPro" id="IPR050312">
    <property type="entry name" value="IolE/XylAMocC-like"/>
</dbReference>
<name>A0ABM8B5S0_9BIFI</name>
<dbReference type="GO" id="GO:0016853">
    <property type="term" value="F:isomerase activity"/>
    <property type="evidence" value="ECO:0007669"/>
    <property type="project" value="UniProtKB-KW"/>
</dbReference>
<sequence>MINVAVRGHDVPNAETFEGLGAQMEAYGVHSVQLSLPALYPQIAGASQINPGMGQYCARTLAQHQVSIAVLGCYINMIHPDLALREQLLLKFEAYLRNARAFNAPIVASETGSVRPVPNVRTQENFTDEAYAQARDVIARLVAYGEQMGVTVGIEPGINHPIYSVERTRQLIDDIRSPYLGIVFDSTSLVSASNYRQQLDYAQRGFDLFADKIVAVHVRDYTIVPGQEQVQPCNNGEGLMPVEGVLNLVQQYRPMVAVVFEETKGPAIARVVKRYAGY</sequence>
<dbReference type="EMBL" id="AP026798">
    <property type="protein sequence ID" value="BDR52187.1"/>
    <property type="molecule type" value="Genomic_DNA"/>
</dbReference>
<dbReference type="Gene3D" id="3.20.20.150">
    <property type="entry name" value="Divalent-metal-dependent TIM barrel enzymes"/>
    <property type="match status" value="1"/>
</dbReference>
<feature type="domain" description="Xylose isomerase-like TIM barrel" evidence="1">
    <location>
        <begin position="25"/>
        <end position="261"/>
    </location>
</feature>
<dbReference type="InterPro" id="IPR013022">
    <property type="entry name" value="Xyl_isomerase-like_TIM-brl"/>
</dbReference>
<evidence type="ECO:0000313" key="3">
    <source>
        <dbReference type="Proteomes" id="UP001321766"/>
    </source>
</evidence>
<organism evidence="2 3">
    <name type="scientific">Bombiscardovia nodaiensis</name>
    <dbReference type="NCBI Taxonomy" id="2932181"/>
    <lineage>
        <taxon>Bacteria</taxon>
        <taxon>Bacillati</taxon>
        <taxon>Actinomycetota</taxon>
        <taxon>Actinomycetes</taxon>
        <taxon>Bifidobacteriales</taxon>
        <taxon>Bifidobacteriaceae</taxon>
        <taxon>Bombiscardovia</taxon>
    </lineage>
</organism>
<protein>
    <submittedName>
        <fullName evidence="2">Xylose isomerase</fullName>
    </submittedName>
</protein>
<dbReference type="SUPFAM" id="SSF51658">
    <property type="entry name" value="Xylose isomerase-like"/>
    <property type="match status" value="1"/>
</dbReference>
<dbReference type="Pfam" id="PF01261">
    <property type="entry name" value="AP_endonuc_2"/>
    <property type="match status" value="1"/>
</dbReference>
<evidence type="ECO:0000259" key="1">
    <source>
        <dbReference type="Pfam" id="PF01261"/>
    </source>
</evidence>
<reference evidence="2 3" key="1">
    <citation type="journal article" date="2023" name="Microbiol. Spectr.">
        <title>Symbiosis of Carpenter Bees with Uncharacterized Lactic Acid Bacteria Showing NAD Auxotrophy.</title>
        <authorList>
            <person name="Kawasaki S."/>
            <person name="Ozawa K."/>
            <person name="Mori T."/>
            <person name="Yamamoto A."/>
            <person name="Ito M."/>
            <person name="Ohkuma M."/>
            <person name="Sakamoto M."/>
            <person name="Matsutani M."/>
        </authorList>
    </citation>
    <scope>NUCLEOTIDE SEQUENCE [LARGE SCALE GENOMIC DNA]</scope>
    <source>
        <strain evidence="2 3">Kim37-2</strain>
    </source>
</reference>
<accession>A0ABM8B5S0</accession>
<dbReference type="InterPro" id="IPR036237">
    <property type="entry name" value="Xyl_isomerase-like_sf"/>
</dbReference>
<keyword evidence="3" id="KW-1185">Reference proteome</keyword>
<dbReference type="PANTHER" id="PTHR12110:SF21">
    <property type="entry name" value="XYLOSE ISOMERASE-LIKE TIM BARREL DOMAIN-CONTAINING PROTEIN"/>
    <property type="match status" value="1"/>
</dbReference>
<proteinExistence type="predicted"/>
<gene>
    <name evidence="2" type="primary">xylA_1</name>
    <name evidence="2" type="ORF">KIM372_00940</name>
</gene>
<keyword evidence="2" id="KW-0413">Isomerase</keyword>
<evidence type="ECO:0000313" key="2">
    <source>
        <dbReference type="EMBL" id="BDR52187.1"/>
    </source>
</evidence>
<dbReference type="PANTHER" id="PTHR12110">
    <property type="entry name" value="HYDROXYPYRUVATE ISOMERASE"/>
    <property type="match status" value="1"/>
</dbReference>